<evidence type="ECO:0000259" key="11">
    <source>
        <dbReference type="Pfam" id="PF00266"/>
    </source>
</evidence>
<evidence type="ECO:0000256" key="8">
    <source>
        <dbReference type="ARBA" id="ARBA00023014"/>
    </source>
</evidence>
<dbReference type="PANTHER" id="PTHR11601:SF34">
    <property type="entry name" value="CYSTEINE DESULFURASE"/>
    <property type="match status" value="1"/>
</dbReference>
<dbReference type="AlphaFoldDB" id="A0A0R2RKB1"/>
<dbReference type="SUPFAM" id="SSF53383">
    <property type="entry name" value="PLP-dependent transferases"/>
    <property type="match status" value="1"/>
</dbReference>
<dbReference type="GO" id="GO:0051536">
    <property type="term" value="F:iron-sulfur cluster binding"/>
    <property type="evidence" value="ECO:0007669"/>
    <property type="project" value="UniProtKB-KW"/>
</dbReference>
<evidence type="ECO:0000256" key="2">
    <source>
        <dbReference type="ARBA" id="ARBA00006490"/>
    </source>
</evidence>
<evidence type="ECO:0000256" key="5">
    <source>
        <dbReference type="ARBA" id="ARBA00022723"/>
    </source>
</evidence>
<dbReference type="EMBL" id="LIBO01000013">
    <property type="protein sequence ID" value="KRO63022.1"/>
    <property type="molecule type" value="Genomic_DNA"/>
</dbReference>
<comment type="caution">
    <text evidence="12">The sequence shown here is derived from an EMBL/GenBank/DDBJ whole genome shotgun (WGS) entry which is preliminary data.</text>
</comment>
<evidence type="ECO:0000256" key="1">
    <source>
        <dbReference type="ARBA" id="ARBA00001933"/>
    </source>
</evidence>
<evidence type="ECO:0000256" key="6">
    <source>
        <dbReference type="ARBA" id="ARBA00022898"/>
    </source>
</evidence>
<comment type="similarity">
    <text evidence="2">Belongs to the class-V pyridoxal-phosphate-dependent aminotransferase family. NifS/IscS subfamily.</text>
</comment>
<gene>
    <name evidence="12" type="ORF">ABR82_08245</name>
</gene>
<keyword evidence="5" id="KW-0479">Metal-binding</keyword>
<sequence>MSRAHPIYLDCNSTTPLEPEVGKVMRHFFEEEFGNEGSRTHAFGSRAKDAVNHARQQVAQLVDCKMEEVIFTSGATESNNLAILGLAHWGRSHGKTHILSSRIEHKAVLEPIEVLAKDGFEVDWVAPEKNGKVEAAKLLQRVRPTTLLVSLMHANNETGVIQPIDKVAQGLADHPAWFHVDAAQTFGKLIEPLRNHRIDLISASGHKIYGPKGVGVLVVRHRKKQKVPLQPLVFGGGQEHGLRPGTLPVPLVVGFGLAAELGLQHHVEREKRCLTFRRKFLQAIEPLGPKIHGDEGQVLAHTANLSFPGLSAEEAMVRLKNHVAVSNGSACTSASYQPSHVLKAMGLEKDEVVGAMRFSWSHLTPEPDWAGVVAQLRK</sequence>
<evidence type="ECO:0000256" key="7">
    <source>
        <dbReference type="ARBA" id="ARBA00023004"/>
    </source>
</evidence>
<dbReference type="Gene3D" id="3.40.640.10">
    <property type="entry name" value="Type I PLP-dependent aspartate aminotransferase-like (Major domain)"/>
    <property type="match status" value="1"/>
</dbReference>
<dbReference type="Gene3D" id="1.10.260.50">
    <property type="match status" value="1"/>
</dbReference>
<dbReference type="PANTHER" id="PTHR11601">
    <property type="entry name" value="CYSTEINE DESULFURYLASE FAMILY MEMBER"/>
    <property type="match status" value="1"/>
</dbReference>
<proteinExistence type="inferred from homology"/>
<dbReference type="PIRSF" id="PIRSF005572">
    <property type="entry name" value="NifS"/>
    <property type="match status" value="1"/>
</dbReference>
<dbReference type="EC" id="2.8.1.7" evidence="3"/>
<reference evidence="12 13" key="1">
    <citation type="submission" date="2015-10" db="EMBL/GenBank/DDBJ databases">
        <title>Metagenome-Assembled Genomes uncover a global brackish microbiome.</title>
        <authorList>
            <person name="Hugerth L.W."/>
            <person name="Larsson J."/>
            <person name="Alneberg J."/>
            <person name="Lindh M.V."/>
            <person name="Legrand C."/>
            <person name="Pinhassi J."/>
            <person name="Andersson A.F."/>
        </authorList>
    </citation>
    <scope>NUCLEOTIDE SEQUENCE [LARGE SCALE GENOMIC DNA]</scope>
    <source>
        <strain evidence="12">BACL18 MAG-120507-bin52</strain>
    </source>
</reference>
<evidence type="ECO:0000256" key="9">
    <source>
        <dbReference type="ARBA" id="ARBA00050776"/>
    </source>
</evidence>
<keyword evidence="7" id="KW-0408">Iron</keyword>
<dbReference type="GO" id="GO:0031071">
    <property type="term" value="F:cysteine desulfurase activity"/>
    <property type="evidence" value="ECO:0007669"/>
    <property type="project" value="UniProtKB-EC"/>
</dbReference>
<accession>A0A0R2RKB1</accession>
<dbReference type="GO" id="GO:0046872">
    <property type="term" value="F:metal ion binding"/>
    <property type="evidence" value="ECO:0007669"/>
    <property type="project" value="UniProtKB-KW"/>
</dbReference>
<organism evidence="12 13">
    <name type="scientific">Verrucomicrobia subdivision 6 bacterium BACL9 MAG-120507-bin52</name>
    <dbReference type="NCBI Taxonomy" id="1655590"/>
    <lineage>
        <taxon>Bacteria</taxon>
        <taxon>Pseudomonadati</taxon>
        <taxon>Verrucomicrobiota</taxon>
        <taxon>Verrucomicrobiia</taxon>
        <taxon>Verrucomicrobiales</taxon>
        <taxon>Verrucomicrobia subdivision 6</taxon>
    </lineage>
</organism>
<dbReference type="NCBIfam" id="TIGR03235">
    <property type="entry name" value="DNA_S_dndA"/>
    <property type="match status" value="1"/>
</dbReference>
<keyword evidence="8" id="KW-0411">Iron-sulfur</keyword>
<evidence type="ECO:0000256" key="3">
    <source>
        <dbReference type="ARBA" id="ARBA00012239"/>
    </source>
</evidence>
<dbReference type="Gene3D" id="3.90.1150.10">
    <property type="entry name" value="Aspartate Aminotransferase, domain 1"/>
    <property type="match status" value="1"/>
</dbReference>
<comment type="cofactor">
    <cofactor evidence="1 10">
        <name>pyridoxal 5'-phosphate</name>
        <dbReference type="ChEBI" id="CHEBI:597326"/>
    </cofactor>
</comment>
<evidence type="ECO:0000256" key="10">
    <source>
        <dbReference type="RuleBase" id="RU004504"/>
    </source>
</evidence>
<keyword evidence="6" id="KW-0663">Pyridoxal phosphate</keyword>
<dbReference type="InterPro" id="IPR015421">
    <property type="entry name" value="PyrdxlP-dep_Trfase_major"/>
</dbReference>
<name>A0A0R2RKB1_9BACT</name>
<evidence type="ECO:0000313" key="13">
    <source>
        <dbReference type="Proteomes" id="UP000051269"/>
    </source>
</evidence>
<dbReference type="InterPro" id="IPR017644">
    <property type="entry name" value="Cysteine_desulfurase_DndA"/>
</dbReference>
<protein>
    <recommendedName>
        <fullName evidence="3">cysteine desulfurase</fullName>
        <ecNumber evidence="3">2.8.1.7</ecNumber>
    </recommendedName>
</protein>
<evidence type="ECO:0000313" key="12">
    <source>
        <dbReference type="EMBL" id="KRO63022.1"/>
    </source>
</evidence>
<dbReference type="Pfam" id="PF00266">
    <property type="entry name" value="Aminotran_5"/>
    <property type="match status" value="1"/>
</dbReference>
<evidence type="ECO:0000256" key="4">
    <source>
        <dbReference type="ARBA" id="ARBA00022679"/>
    </source>
</evidence>
<dbReference type="InterPro" id="IPR015424">
    <property type="entry name" value="PyrdxlP-dep_Trfase"/>
</dbReference>
<dbReference type="PROSITE" id="PS00595">
    <property type="entry name" value="AA_TRANSFER_CLASS_5"/>
    <property type="match status" value="1"/>
</dbReference>
<keyword evidence="4" id="KW-0808">Transferase</keyword>
<dbReference type="InterPro" id="IPR000192">
    <property type="entry name" value="Aminotrans_V_dom"/>
</dbReference>
<dbReference type="Proteomes" id="UP000051269">
    <property type="component" value="Unassembled WGS sequence"/>
</dbReference>
<dbReference type="InterPro" id="IPR016454">
    <property type="entry name" value="Cysteine_dSase"/>
</dbReference>
<dbReference type="InterPro" id="IPR020578">
    <property type="entry name" value="Aminotrans_V_PyrdxlP_BS"/>
</dbReference>
<feature type="domain" description="Aminotransferase class V" evidence="11">
    <location>
        <begin position="7"/>
        <end position="361"/>
    </location>
</feature>
<dbReference type="InterPro" id="IPR015422">
    <property type="entry name" value="PyrdxlP-dep_Trfase_small"/>
</dbReference>
<comment type="catalytic activity">
    <reaction evidence="9">
        <text>(sulfur carrier)-H + L-cysteine = (sulfur carrier)-SH + L-alanine</text>
        <dbReference type="Rhea" id="RHEA:43892"/>
        <dbReference type="Rhea" id="RHEA-COMP:14737"/>
        <dbReference type="Rhea" id="RHEA-COMP:14739"/>
        <dbReference type="ChEBI" id="CHEBI:29917"/>
        <dbReference type="ChEBI" id="CHEBI:35235"/>
        <dbReference type="ChEBI" id="CHEBI:57972"/>
        <dbReference type="ChEBI" id="CHEBI:64428"/>
        <dbReference type="EC" id="2.8.1.7"/>
    </reaction>
</comment>